<protein>
    <submittedName>
        <fullName evidence="1">Uncharacterized protein</fullName>
    </submittedName>
</protein>
<name>A0A0B7B9C3_9EUPU</name>
<accession>A0A0B7B9C3</accession>
<sequence length="49" mass="5314">MCNSFQEIPRIVAGAIAFLLCVALSVNGVQFLPTGTEPYMEPRCNEVSP</sequence>
<gene>
    <name evidence="1" type="primary">ORF167785</name>
</gene>
<dbReference type="EMBL" id="HACG01042041">
    <property type="protein sequence ID" value="CEK88906.1"/>
    <property type="molecule type" value="Transcribed_RNA"/>
</dbReference>
<proteinExistence type="predicted"/>
<dbReference type="AlphaFoldDB" id="A0A0B7B9C3"/>
<reference evidence="1" key="1">
    <citation type="submission" date="2014-12" db="EMBL/GenBank/DDBJ databases">
        <title>Insight into the proteome of Arion vulgaris.</title>
        <authorList>
            <person name="Aradska J."/>
            <person name="Bulat T."/>
            <person name="Smidak R."/>
            <person name="Sarate P."/>
            <person name="Gangsoo J."/>
            <person name="Sialana F."/>
            <person name="Bilban M."/>
            <person name="Lubec G."/>
        </authorList>
    </citation>
    <scope>NUCLEOTIDE SEQUENCE</scope>
    <source>
        <tissue evidence="1">Skin</tissue>
    </source>
</reference>
<organism evidence="1">
    <name type="scientific">Arion vulgaris</name>
    <dbReference type="NCBI Taxonomy" id="1028688"/>
    <lineage>
        <taxon>Eukaryota</taxon>
        <taxon>Metazoa</taxon>
        <taxon>Spiralia</taxon>
        <taxon>Lophotrochozoa</taxon>
        <taxon>Mollusca</taxon>
        <taxon>Gastropoda</taxon>
        <taxon>Heterobranchia</taxon>
        <taxon>Euthyneura</taxon>
        <taxon>Panpulmonata</taxon>
        <taxon>Eupulmonata</taxon>
        <taxon>Stylommatophora</taxon>
        <taxon>Helicina</taxon>
        <taxon>Arionoidea</taxon>
        <taxon>Arionidae</taxon>
        <taxon>Arion</taxon>
    </lineage>
</organism>
<evidence type="ECO:0000313" key="1">
    <source>
        <dbReference type="EMBL" id="CEK88906.1"/>
    </source>
</evidence>